<evidence type="ECO:0000256" key="5">
    <source>
        <dbReference type="ARBA" id="ARBA00022989"/>
    </source>
</evidence>
<dbReference type="Pfam" id="PF00892">
    <property type="entry name" value="EamA"/>
    <property type="match status" value="2"/>
</dbReference>
<keyword evidence="6 7" id="KW-0472">Membrane</keyword>
<keyword evidence="5 7" id="KW-1133">Transmembrane helix</keyword>
<evidence type="ECO:0000313" key="9">
    <source>
        <dbReference type="EMBL" id="WVX79714.1"/>
    </source>
</evidence>
<dbReference type="EMBL" id="CP137640">
    <property type="protein sequence ID" value="WVX79714.1"/>
    <property type="molecule type" value="Genomic_DNA"/>
</dbReference>
<proteinExistence type="inferred from homology"/>
<dbReference type="RefSeq" id="WP_338448646.1">
    <property type="nucleotide sequence ID" value="NZ_CP137640.1"/>
</dbReference>
<sequence>MYGSRKMLFADLSMLLITISWGYSFILAKDLLVEMTPLFYTGSRFLLAAILLGLLQWKKLKYMNRLCLQAGSLAGVFLCVAYTAQIFGIGLTTPGKAGVITSTSVVIVPFLYFIFSRMHIQKGPIIGCVSAFIGLCLISWDGSWQGVNLGDLMVLICAVFFAIHLVYVDRTYIKLPDLDPMLFTIVQLTTVGVIDMIIALFLEPVPTNLSGYGWFAYLFAVIVGTLLGYMVQMHVQLNVSPMRVSLIFSLESVFAFGFSWLIWGEPVSSSILFGVLLLLTGIYITEFSNSSLTSKYGEME</sequence>
<dbReference type="InterPro" id="IPR037185">
    <property type="entry name" value="EmrE-like"/>
</dbReference>
<protein>
    <submittedName>
        <fullName evidence="9">DMT family transporter</fullName>
    </submittedName>
</protein>
<feature type="transmembrane region" description="Helical" evidence="7">
    <location>
        <begin position="180"/>
        <end position="202"/>
    </location>
</feature>
<feature type="transmembrane region" description="Helical" evidence="7">
    <location>
        <begin position="122"/>
        <end position="140"/>
    </location>
</feature>
<dbReference type="PANTHER" id="PTHR42920:SF5">
    <property type="entry name" value="EAMA DOMAIN-CONTAINING PROTEIN"/>
    <property type="match status" value="1"/>
</dbReference>
<evidence type="ECO:0000259" key="8">
    <source>
        <dbReference type="Pfam" id="PF00892"/>
    </source>
</evidence>
<dbReference type="PANTHER" id="PTHR42920">
    <property type="entry name" value="OS03G0707200 PROTEIN-RELATED"/>
    <property type="match status" value="1"/>
</dbReference>
<feature type="transmembrane region" description="Helical" evidence="7">
    <location>
        <begin position="7"/>
        <end position="26"/>
    </location>
</feature>
<dbReference type="Proteomes" id="UP001357223">
    <property type="component" value="Chromosome"/>
</dbReference>
<evidence type="ECO:0000256" key="1">
    <source>
        <dbReference type="ARBA" id="ARBA00004651"/>
    </source>
</evidence>
<dbReference type="InterPro" id="IPR000620">
    <property type="entry name" value="EamA_dom"/>
</dbReference>
<feature type="transmembrane region" description="Helical" evidence="7">
    <location>
        <begin position="244"/>
        <end position="263"/>
    </location>
</feature>
<keyword evidence="4 7" id="KW-0812">Transmembrane</keyword>
<evidence type="ECO:0000256" key="2">
    <source>
        <dbReference type="ARBA" id="ARBA00007362"/>
    </source>
</evidence>
<accession>A0ABZ2CF10</accession>
<feature type="transmembrane region" description="Helical" evidence="7">
    <location>
        <begin position="152"/>
        <end position="168"/>
    </location>
</feature>
<name>A0ABZ2CF10_9BACI</name>
<evidence type="ECO:0000313" key="10">
    <source>
        <dbReference type="Proteomes" id="UP001357223"/>
    </source>
</evidence>
<dbReference type="InterPro" id="IPR051258">
    <property type="entry name" value="Diverse_Substrate_Transporter"/>
</dbReference>
<feature type="transmembrane region" description="Helical" evidence="7">
    <location>
        <begin position="67"/>
        <end position="91"/>
    </location>
</feature>
<evidence type="ECO:0000256" key="4">
    <source>
        <dbReference type="ARBA" id="ARBA00022692"/>
    </source>
</evidence>
<feature type="domain" description="EamA" evidence="8">
    <location>
        <begin position="9"/>
        <end position="139"/>
    </location>
</feature>
<feature type="transmembrane region" description="Helical" evidence="7">
    <location>
        <begin position="97"/>
        <end position="115"/>
    </location>
</feature>
<reference evidence="9 10" key="1">
    <citation type="submission" date="2023-10" db="EMBL/GenBank/DDBJ databases">
        <title>Niallia locisalis sp.nov. isolated from a salt pond sample.</title>
        <authorList>
            <person name="Li X.-J."/>
            <person name="Dong L."/>
        </authorList>
    </citation>
    <scope>NUCLEOTIDE SEQUENCE [LARGE SCALE GENOMIC DNA]</scope>
    <source>
        <strain evidence="9 10">DSM 29761</strain>
    </source>
</reference>
<evidence type="ECO:0000256" key="7">
    <source>
        <dbReference type="SAM" id="Phobius"/>
    </source>
</evidence>
<gene>
    <name evidence="9" type="ORF">R4Z09_20830</name>
</gene>
<keyword evidence="3" id="KW-1003">Cell membrane</keyword>
<comment type="similarity">
    <text evidence="2">Belongs to the EamA transporter family.</text>
</comment>
<feature type="domain" description="EamA" evidence="8">
    <location>
        <begin position="149"/>
        <end position="285"/>
    </location>
</feature>
<comment type="subcellular location">
    <subcellularLocation>
        <location evidence="1">Cell membrane</location>
        <topology evidence="1">Multi-pass membrane protein</topology>
    </subcellularLocation>
</comment>
<keyword evidence="10" id="KW-1185">Reference proteome</keyword>
<organism evidence="9 10">
    <name type="scientific">Niallia oryzisoli</name>
    <dbReference type="NCBI Taxonomy" id="1737571"/>
    <lineage>
        <taxon>Bacteria</taxon>
        <taxon>Bacillati</taxon>
        <taxon>Bacillota</taxon>
        <taxon>Bacilli</taxon>
        <taxon>Bacillales</taxon>
        <taxon>Bacillaceae</taxon>
        <taxon>Niallia</taxon>
    </lineage>
</organism>
<feature type="transmembrane region" description="Helical" evidence="7">
    <location>
        <begin position="38"/>
        <end position="55"/>
    </location>
</feature>
<feature type="transmembrane region" description="Helical" evidence="7">
    <location>
        <begin position="269"/>
        <end position="285"/>
    </location>
</feature>
<evidence type="ECO:0000256" key="6">
    <source>
        <dbReference type="ARBA" id="ARBA00023136"/>
    </source>
</evidence>
<feature type="transmembrane region" description="Helical" evidence="7">
    <location>
        <begin position="214"/>
        <end position="232"/>
    </location>
</feature>
<evidence type="ECO:0000256" key="3">
    <source>
        <dbReference type="ARBA" id="ARBA00022475"/>
    </source>
</evidence>
<dbReference type="SUPFAM" id="SSF103481">
    <property type="entry name" value="Multidrug resistance efflux transporter EmrE"/>
    <property type="match status" value="2"/>
</dbReference>